<reference evidence="2 5" key="2">
    <citation type="submission" date="2018-05" db="EMBL/GenBank/DDBJ databases">
        <title>Evolution of GPA BGCs.</title>
        <authorList>
            <person name="Waglechner N."/>
            <person name="Wright G.D."/>
        </authorList>
    </citation>
    <scope>NUCLEOTIDE SEQUENCE [LARGE SCALE GENOMIC DNA]</scope>
    <source>
        <strain evidence="2 5">A82846</strain>
    </source>
</reference>
<keyword evidence="1" id="KW-0472">Membrane</keyword>
<dbReference type="EMBL" id="FWXV01000006">
    <property type="protein sequence ID" value="SMD20911.1"/>
    <property type="molecule type" value="Genomic_DNA"/>
</dbReference>
<accession>A0A1W2FG65</accession>
<name>A0A1W2FG65_KIBAR</name>
<evidence type="ECO:0000313" key="4">
    <source>
        <dbReference type="Proteomes" id="UP000192674"/>
    </source>
</evidence>
<keyword evidence="1" id="KW-0812">Transmembrane</keyword>
<evidence type="ECO:0000313" key="5">
    <source>
        <dbReference type="Proteomes" id="UP000287547"/>
    </source>
</evidence>
<protein>
    <submittedName>
        <fullName evidence="3">Uncharacterized protein</fullName>
    </submittedName>
</protein>
<reference evidence="3 4" key="1">
    <citation type="submission" date="2017-04" db="EMBL/GenBank/DDBJ databases">
        <authorList>
            <person name="Afonso C.L."/>
            <person name="Miller P.J."/>
            <person name="Scott M.A."/>
            <person name="Spackman E."/>
            <person name="Goraichik I."/>
            <person name="Dimitrov K.M."/>
            <person name="Suarez D.L."/>
            <person name="Swayne D.E."/>
        </authorList>
    </citation>
    <scope>NUCLEOTIDE SEQUENCE [LARGE SCALE GENOMIC DNA]</scope>
    <source>
        <strain evidence="3 4">DSM 43828</strain>
    </source>
</reference>
<proteinExistence type="predicted"/>
<dbReference type="EMBL" id="QHKI01000012">
    <property type="protein sequence ID" value="RSM85542.1"/>
    <property type="molecule type" value="Genomic_DNA"/>
</dbReference>
<organism evidence="3 4">
    <name type="scientific">Kibdelosporangium aridum</name>
    <dbReference type="NCBI Taxonomy" id="2030"/>
    <lineage>
        <taxon>Bacteria</taxon>
        <taxon>Bacillati</taxon>
        <taxon>Actinomycetota</taxon>
        <taxon>Actinomycetes</taxon>
        <taxon>Pseudonocardiales</taxon>
        <taxon>Pseudonocardiaceae</taxon>
        <taxon>Kibdelosporangium</taxon>
    </lineage>
</organism>
<keyword evidence="4" id="KW-1185">Reference proteome</keyword>
<sequence length="65" mass="6955">MNFKKARGLLGLVGSVFGAVSAVQGFRNARKDKDKLLLVNASASILVAVTGVLLTIRSIRKDELK</sequence>
<evidence type="ECO:0000256" key="1">
    <source>
        <dbReference type="SAM" id="Phobius"/>
    </source>
</evidence>
<dbReference type="Proteomes" id="UP000192674">
    <property type="component" value="Unassembled WGS sequence"/>
</dbReference>
<gene>
    <name evidence="2" type="ORF">DMH04_17485</name>
    <name evidence="3" type="ORF">SAMN05661093_06627</name>
</gene>
<dbReference type="RefSeq" id="WP_033380380.1">
    <property type="nucleotide sequence ID" value="NZ_FWXV01000006.1"/>
</dbReference>
<evidence type="ECO:0000313" key="3">
    <source>
        <dbReference type="EMBL" id="SMD20911.1"/>
    </source>
</evidence>
<evidence type="ECO:0000313" key="2">
    <source>
        <dbReference type="EMBL" id="RSM85542.1"/>
    </source>
</evidence>
<dbReference type="AlphaFoldDB" id="A0A1W2FG65"/>
<keyword evidence="1" id="KW-1133">Transmembrane helix</keyword>
<dbReference type="Proteomes" id="UP000287547">
    <property type="component" value="Unassembled WGS sequence"/>
</dbReference>
<feature type="transmembrane region" description="Helical" evidence="1">
    <location>
        <begin position="35"/>
        <end position="56"/>
    </location>
</feature>
<dbReference type="OrthoDB" id="3700277at2"/>